<organism evidence="6 7">
    <name type="scientific">Euphydryas editha</name>
    <name type="common">Edith's checkerspot</name>
    <dbReference type="NCBI Taxonomy" id="104508"/>
    <lineage>
        <taxon>Eukaryota</taxon>
        <taxon>Metazoa</taxon>
        <taxon>Ecdysozoa</taxon>
        <taxon>Arthropoda</taxon>
        <taxon>Hexapoda</taxon>
        <taxon>Insecta</taxon>
        <taxon>Pterygota</taxon>
        <taxon>Neoptera</taxon>
        <taxon>Endopterygota</taxon>
        <taxon>Lepidoptera</taxon>
        <taxon>Glossata</taxon>
        <taxon>Ditrysia</taxon>
        <taxon>Papilionoidea</taxon>
        <taxon>Nymphalidae</taxon>
        <taxon>Nymphalinae</taxon>
        <taxon>Euphydryas</taxon>
    </lineage>
</organism>
<evidence type="ECO:0000259" key="5">
    <source>
        <dbReference type="Pfam" id="PF04500"/>
    </source>
</evidence>
<keyword evidence="2" id="KW-0863">Zinc-finger</keyword>
<evidence type="ECO:0000256" key="1">
    <source>
        <dbReference type="ARBA" id="ARBA00022723"/>
    </source>
</evidence>
<gene>
    <name evidence="6" type="ORF">EEDITHA_LOCUS2228</name>
</gene>
<dbReference type="Proteomes" id="UP001153954">
    <property type="component" value="Unassembled WGS sequence"/>
</dbReference>
<evidence type="ECO:0000313" key="6">
    <source>
        <dbReference type="EMBL" id="CAH2085785.1"/>
    </source>
</evidence>
<dbReference type="AlphaFoldDB" id="A0AAU9TJT3"/>
<dbReference type="EMBL" id="CAKOGL010000004">
    <property type="protein sequence ID" value="CAH2085785.1"/>
    <property type="molecule type" value="Genomic_DNA"/>
</dbReference>
<evidence type="ECO:0000256" key="3">
    <source>
        <dbReference type="ARBA" id="ARBA00022833"/>
    </source>
</evidence>
<keyword evidence="7" id="KW-1185">Reference proteome</keyword>
<dbReference type="Gene3D" id="2.20.25.240">
    <property type="match status" value="1"/>
</dbReference>
<sequence length="196" mass="22547">MVVLGIAALAPGGIIASLTYTTLFVLVNYITPSKLHFCEEYTYFRSDLVNHGDWRFWRYSCSCYDTKNCEAHVYICNDDVIFADTQHNHLPLEYIKTKKELARFIQLASGTKLLLYKKYTFSRSGKVRGGGSRFTCSSSFSKSCKAHVHVSKDNIILLASTEHTHEPLKYMETEEGYVRIDSRYPSHYDVKHESFD</sequence>
<evidence type="ECO:0000313" key="7">
    <source>
        <dbReference type="Proteomes" id="UP001153954"/>
    </source>
</evidence>
<dbReference type="Pfam" id="PF04500">
    <property type="entry name" value="FLYWCH"/>
    <property type="match status" value="1"/>
</dbReference>
<evidence type="ECO:0000256" key="4">
    <source>
        <dbReference type="SAM" id="Phobius"/>
    </source>
</evidence>
<dbReference type="GO" id="GO:0008270">
    <property type="term" value="F:zinc ion binding"/>
    <property type="evidence" value="ECO:0007669"/>
    <property type="project" value="UniProtKB-KW"/>
</dbReference>
<keyword evidence="4" id="KW-0812">Transmembrane</keyword>
<accession>A0AAU9TJT3</accession>
<evidence type="ECO:0000256" key="2">
    <source>
        <dbReference type="ARBA" id="ARBA00022771"/>
    </source>
</evidence>
<keyword evidence="3" id="KW-0862">Zinc</keyword>
<protein>
    <recommendedName>
        <fullName evidence="5">FLYWCH-type domain-containing protein</fullName>
    </recommendedName>
</protein>
<proteinExistence type="predicted"/>
<feature type="domain" description="FLYWCH-type" evidence="5">
    <location>
        <begin position="105"/>
        <end position="165"/>
    </location>
</feature>
<keyword evidence="4" id="KW-1133">Transmembrane helix</keyword>
<comment type="caution">
    <text evidence="6">The sequence shown here is derived from an EMBL/GenBank/DDBJ whole genome shotgun (WGS) entry which is preliminary data.</text>
</comment>
<keyword evidence="4" id="KW-0472">Membrane</keyword>
<dbReference type="InterPro" id="IPR007588">
    <property type="entry name" value="Znf_FLYWCH"/>
</dbReference>
<name>A0AAU9TJT3_EUPED</name>
<keyword evidence="1" id="KW-0479">Metal-binding</keyword>
<reference evidence="6" key="1">
    <citation type="submission" date="2022-03" db="EMBL/GenBank/DDBJ databases">
        <authorList>
            <person name="Tunstrom K."/>
        </authorList>
    </citation>
    <scope>NUCLEOTIDE SEQUENCE</scope>
</reference>
<feature type="transmembrane region" description="Helical" evidence="4">
    <location>
        <begin position="6"/>
        <end position="27"/>
    </location>
</feature>